<dbReference type="Pfam" id="PF04055">
    <property type="entry name" value="Radical_SAM"/>
    <property type="match status" value="1"/>
</dbReference>
<dbReference type="EMBL" id="SWLG01000009">
    <property type="protein sequence ID" value="TLS36590.1"/>
    <property type="molecule type" value="Genomic_DNA"/>
</dbReference>
<protein>
    <submittedName>
        <fullName evidence="8">DUF4080 domain-containing protein</fullName>
    </submittedName>
</protein>
<dbReference type="GO" id="GO:0003824">
    <property type="term" value="F:catalytic activity"/>
    <property type="evidence" value="ECO:0007669"/>
    <property type="project" value="InterPro"/>
</dbReference>
<evidence type="ECO:0000256" key="2">
    <source>
        <dbReference type="ARBA" id="ARBA00022691"/>
    </source>
</evidence>
<evidence type="ECO:0000256" key="4">
    <source>
        <dbReference type="ARBA" id="ARBA00023004"/>
    </source>
</evidence>
<dbReference type="SFLD" id="SFLDG01082">
    <property type="entry name" value="B12-binding_domain_containing"/>
    <property type="match status" value="1"/>
</dbReference>
<keyword evidence="5" id="KW-0411">Iron-sulfur</keyword>
<dbReference type="InterPro" id="IPR058240">
    <property type="entry name" value="rSAM_sf"/>
</dbReference>
<dbReference type="SFLD" id="SFLDG01123">
    <property type="entry name" value="methyltransferase_(Class_B)"/>
    <property type="match status" value="1"/>
</dbReference>
<dbReference type="InterPro" id="IPR051198">
    <property type="entry name" value="BchE-like"/>
</dbReference>
<evidence type="ECO:0000256" key="1">
    <source>
        <dbReference type="ARBA" id="ARBA00001966"/>
    </source>
</evidence>
<dbReference type="GO" id="GO:0051539">
    <property type="term" value="F:4 iron, 4 sulfur cluster binding"/>
    <property type="evidence" value="ECO:0007669"/>
    <property type="project" value="UniProtKB-KW"/>
</dbReference>
<dbReference type="SMART" id="SM00729">
    <property type="entry name" value="Elp3"/>
    <property type="match status" value="1"/>
</dbReference>
<dbReference type="AlphaFoldDB" id="A0A5R9F278"/>
<evidence type="ECO:0000313" key="8">
    <source>
        <dbReference type="EMBL" id="TLS36590.1"/>
    </source>
</evidence>
<name>A0A5R9F278_9BACL</name>
<dbReference type="CDD" id="cd01335">
    <property type="entry name" value="Radical_SAM"/>
    <property type="match status" value="1"/>
</dbReference>
<dbReference type="OrthoDB" id="9801424at2"/>
<dbReference type="PANTHER" id="PTHR43409:SF16">
    <property type="entry name" value="SLR0320 PROTEIN"/>
    <property type="match status" value="1"/>
</dbReference>
<dbReference type="SUPFAM" id="SSF102114">
    <property type="entry name" value="Radical SAM enzymes"/>
    <property type="match status" value="1"/>
</dbReference>
<organism evidence="8 9">
    <name type="scientific">Exobacillus caeni</name>
    <dbReference type="NCBI Taxonomy" id="2574798"/>
    <lineage>
        <taxon>Bacteria</taxon>
        <taxon>Bacillati</taxon>
        <taxon>Bacillota</taxon>
        <taxon>Bacilli</taxon>
        <taxon>Bacillales</taxon>
        <taxon>Guptibacillaceae</taxon>
        <taxon>Exobacillus</taxon>
    </lineage>
</organism>
<dbReference type="GO" id="GO:0005829">
    <property type="term" value="C:cytosol"/>
    <property type="evidence" value="ECO:0007669"/>
    <property type="project" value="TreeGrafter"/>
</dbReference>
<evidence type="ECO:0000256" key="3">
    <source>
        <dbReference type="ARBA" id="ARBA00022723"/>
    </source>
</evidence>
<evidence type="ECO:0000313" key="9">
    <source>
        <dbReference type="Proteomes" id="UP000308230"/>
    </source>
</evidence>
<dbReference type="RefSeq" id="WP_138127248.1">
    <property type="nucleotide sequence ID" value="NZ_SWLG01000009.1"/>
</dbReference>
<feature type="domain" description="B12-binding" evidence="6">
    <location>
        <begin position="1"/>
        <end position="133"/>
    </location>
</feature>
<feature type="domain" description="Radical SAM core" evidence="7">
    <location>
        <begin position="172"/>
        <end position="388"/>
    </location>
</feature>
<dbReference type="PROSITE" id="PS51332">
    <property type="entry name" value="B12_BINDING"/>
    <property type="match status" value="1"/>
</dbReference>
<gene>
    <name evidence="8" type="ORF">FCL54_13775</name>
</gene>
<keyword evidence="9" id="KW-1185">Reference proteome</keyword>
<dbReference type="GO" id="GO:0031419">
    <property type="term" value="F:cobalamin binding"/>
    <property type="evidence" value="ECO:0007669"/>
    <property type="project" value="InterPro"/>
</dbReference>
<dbReference type="InterPro" id="IPR036724">
    <property type="entry name" value="Cobalamin-bd_sf"/>
</dbReference>
<dbReference type="Pfam" id="PF02310">
    <property type="entry name" value="B12-binding"/>
    <property type="match status" value="1"/>
</dbReference>
<dbReference type="InterPro" id="IPR025288">
    <property type="entry name" value="DUF4080"/>
</dbReference>
<dbReference type="SFLD" id="SFLDS00029">
    <property type="entry name" value="Radical_SAM"/>
    <property type="match status" value="1"/>
</dbReference>
<accession>A0A5R9F278</accession>
<dbReference type="InterPro" id="IPR007197">
    <property type="entry name" value="rSAM"/>
</dbReference>
<proteinExistence type="predicted"/>
<dbReference type="InterPro" id="IPR023404">
    <property type="entry name" value="rSAM_horseshoe"/>
</dbReference>
<dbReference type="InterPro" id="IPR006158">
    <property type="entry name" value="Cobalamin-bd"/>
</dbReference>
<dbReference type="Gene3D" id="3.40.50.280">
    <property type="entry name" value="Cobalamin-binding domain"/>
    <property type="match status" value="1"/>
</dbReference>
<dbReference type="Proteomes" id="UP000308230">
    <property type="component" value="Unassembled WGS sequence"/>
</dbReference>
<keyword evidence="3" id="KW-0479">Metal-binding</keyword>
<dbReference type="Pfam" id="PF13311">
    <property type="entry name" value="DUF4080"/>
    <property type="match status" value="1"/>
</dbReference>
<dbReference type="GO" id="GO:0046872">
    <property type="term" value="F:metal ion binding"/>
    <property type="evidence" value="ECO:0007669"/>
    <property type="project" value="UniProtKB-KW"/>
</dbReference>
<evidence type="ECO:0000256" key="5">
    <source>
        <dbReference type="ARBA" id="ARBA00023014"/>
    </source>
</evidence>
<comment type="caution">
    <text evidence="8">The sequence shown here is derived from an EMBL/GenBank/DDBJ whole genome shotgun (WGS) entry which is preliminary data.</text>
</comment>
<evidence type="ECO:0000259" key="7">
    <source>
        <dbReference type="PROSITE" id="PS51918"/>
    </source>
</evidence>
<dbReference type="SUPFAM" id="SSF52242">
    <property type="entry name" value="Cobalamin (vitamin B12)-binding domain"/>
    <property type="match status" value="1"/>
</dbReference>
<keyword evidence="2" id="KW-0949">S-adenosyl-L-methionine</keyword>
<evidence type="ECO:0000259" key="6">
    <source>
        <dbReference type="PROSITE" id="PS51332"/>
    </source>
</evidence>
<comment type="cofactor">
    <cofactor evidence="1">
        <name>[4Fe-4S] cluster</name>
        <dbReference type="ChEBI" id="CHEBI:49883"/>
    </cofactor>
</comment>
<dbReference type="InterPro" id="IPR006638">
    <property type="entry name" value="Elp3/MiaA/NifB-like_rSAM"/>
</dbReference>
<dbReference type="Gene3D" id="3.80.30.20">
    <property type="entry name" value="tm_1862 like domain"/>
    <property type="match status" value="1"/>
</dbReference>
<dbReference type="PANTHER" id="PTHR43409">
    <property type="entry name" value="ANAEROBIC MAGNESIUM-PROTOPORPHYRIN IX MONOMETHYL ESTER CYCLASE-RELATED"/>
    <property type="match status" value="1"/>
</dbReference>
<dbReference type="CDD" id="cd02068">
    <property type="entry name" value="radical_SAM_B12_BD"/>
    <property type="match status" value="1"/>
</dbReference>
<keyword evidence="4" id="KW-0408">Iron</keyword>
<dbReference type="PROSITE" id="PS51918">
    <property type="entry name" value="RADICAL_SAM"/>
    <property type="match status" value="1"/>
</dbReference>
<reference evidence="8 9" key="1">
    <citation type="submission" date="2019-04" db="EMBL/GenBank/DDBJ databases">
        <title>Bacillus caeni sp. nov., a bacterium isolated from mangrove sediment.</title>
        <authorList>
            <person name="Huang H."/>
            <person name="Mo K."/>
            <person name="Hu Y."/>
        </authorList>
    </citation>
    <scope>NUCLEOTIDE SEQUENCE [LARGE SCALE GENOMIC DNA]</scope>
    <source>
        <strain evidence="8 9">HB172195</strain>
    </source>
</reference>
<dbReference type="InterPro" id="IPR034466">
    <property type="entry name" value="Methyltransferase_Class_B"/>
</dbReference>
<sequence>MKTVISTLNAKYIHTCLALRYLKAYAAPDFDVEMAEYTINDPVMNIVTDLYSKKPDVIGFSCYIWNIEETIPVMSMLKKINPDLKIIVGGPEVTYDVYHWLDRIPEIDFIAMGEGEATFKELLSEIERGKNCENVNGIAYRKDGQNHINPARAKLNLKEVPSPFRFEEDLPQLSKRVTYVETSRGCPYSCQFCLSSIEVGVRYFDAELMKKEIMFLMEHGAKTIKFVDRTFNIKRDYAMDMFDFLIKSHLPGTVFQFEITADIMRPEVLEFLNENAPAGLFRFEIGIQSTNDATNELVMRRQNYKKLARTITMVKEGGKIDQHLDLIAGLPEEDYTSFKQTFNDVFEFRPEELQLGFLKMLRGTGVRLRAEKHDYIYMDNSPYEILGNNVLSFDDITRIKQVEDVLEKYWNDHRMDHTSEFLVSSVFETPFDFFQDFGTYWDNQGWSRIGHQLEDLFKRLAEFLQERKTVEWPVIEGLMKLDYFMSHKHKPRKPWWDDRLEKSVRSEYLQRFTEDPALLREGFRSLQLTERDLHKHTLIEFLPFDLEYYFKTKEIKESETLILVYYNPKEAKPYLFSTPVRDLKQQVN</sequence>